<organism evidence="2 3">
    <name type="scientific">Pelatocladus maniniholoensis HA4357-MV3</name>
    <dbReference type="NCBI Taxonomy" id="1117104"/>
    <lineage>
        <taxon>Bacteria</taxon>
        <taxon>Bacillati</taxon>
        <taxon>Cyanobacteriota</taxon>
        <taxon>Cyanophyceae</taxon>
        <taxon>Nostocales</taxon>
        <taxon>Nostocaceae</taxon>
        <taxon>Pelatocladus</taxon>
    </lineage>
</organism>
<gene>
    <name evidence="2" type="ORF">KME28_17330</name>
</gene>
<dbReference type="Proteomes" id="UP000813215">
    <property type="component" value="Unassembled WGS sequence"/>
</dbReference>
<evidence type="ECO:0000313" key="2">
    <source>
        <dbReference type="EMBL" id="MBW4433431.1"/>
    </source>
</evidence>
<sequence>MEFISYTGDSIPITTQSELKKPELQLGSYGEAVVELQNLLIKSGLYTDKIDGIFAKMTQESVKAFQRQVFLQEDGIVTEETWQALYKGEPVNLPELKQGSQGELVMKVQRVLKSTQDYVGYVDGEFGPVTESALQSWQMRNNLPDTGIIDEVTWCTLSQIPQ</sequence>
<dbReference type="InterPro" id="IPR002477">
    <property type="entry name" value="Peptidoglycan-bd-like"/>
</dbReference>
<accession>A0A9E3HB42</accession>
<dbReference type="SUPFAM" id="SSF47090">
    <property type="entry name" value="PGBD-like"/>
    <property type="match status" value="2"/>
</dbReference>
<comment type="caution">
    <text evidence="2">The sequence shown here is derived from an EMBL/GenBank/DDBJ whole genome shotgun (WGS) entry which is preliminary data.</text>
</comment>
<feature type="domain" description="Peptidoglycan binding-like" evidence="1">
    <location>
        <begin position="30"/>
        <end position="85"/>
    </location>
</feature>
<dbReference type="Gene3D" id="1.10.101.10">
    <property type="entry name" value="PGBD-like superfamily/PGBD"/>
    <property type="match status" value="2"/>
</dbReference>
<dbReference type="Pfam" id="PF01471">
    <property type="entry name" value="PG_binding_1"/>
    <property type="match status" value="2"/>
</dbReference>
<evidence type="ECO:0000259" key="1">
    <source>
        <dbReference type="Pfam" id="PF01471"/>
    </source>
</evidence>
<feature type="domain" description="Peptidoglycan binding-like" evidence="1">
    <location>
        <begin position="101"/>
        <end position="154"/>
    </location>
</feature>
<dbReference type="EMBL" id="JAHHHW010000105">
    <property type="protein sequence ID" value="MBW4433431.1"/>
    <property type="molecule type" value="Genomic_DNA"/>
</dbReference>
<name>A0A9E3HB42_9NOST</name>
<protein>
    <submittedName>
        <fullName evidence="2">Peptidoglycan-binding protein</fullName>
    </submittedName>
</protein>
<reference evidence="2" key="1">
    <citation type="submission" date="2021-05" db="EMBL/GenBank/DDBJ databases">
        <authorList>
            <person name="Pietrasiak N."/>
            <person name="Ward R."/>
            <person name="Stajich J.E."/>
            <person name="Kurbessoian T."/>
        </authorList>
    </citation>
    <scope>NUCLEOTIDE SEQUENCE</scope>
    <source>
        <strain evidence="2">HA4357-MV3</strain>
    </source>
</reference>
<dbReference type="InterPro" id="IPR036366">
    <property type="entry name" value="PGBDSf"/>
</dbReference>
<dbReference type="InterPro" id="IPR036365">
    <property type="entry name" value="PGBD-like_sf"/>
</dbReference>
<reference evidence="2" key="2">
    <citation type="journal article" date="2022" name="Microbiol. Resour. Announc.">
        <title>Metagenome Sequencing to Explore Phylogenomics of Terrestrial Cyanobacteria.</title>
        <authorList>
            <person name="Ward R.D."/>
            <person name="Stajich J.E."/>
            <person name="Johansen J.R."/>
            <person name="Huntemann M."/>
            <person name="Clum A."/>
            <person name="Foster B."/>
            <person name="Foster B."/>
            <person name="Roux S."/>
            <person name="Palaniappan K."/>
            <person name="Varghese N."/>
            <person name="Mukherjee S."/>
            <person name="Reddy T.B.K."/>
            <person name="Daum C."/>
            <person name="Copeland A."/>
            <person name="Chen I.A."/>
            <person name="Ivanova N.N."/>
            <person name="Kyrpides N.C."/>
            <person name="Shapiro N."/>
            <person name="Eloe-Fadrosh E.A."/>
            <person name="Pietrasiak N."/>
        </authorList>
    </citation>
    <scope>NUCLEOTIDE SEQUENCE</scope>
    <source>
        <strain evidence="2">HA4357-MV3</strain>
    </source>
</reference>
<proteinExistence type="predicted"/>
<dbReference type="AlphaFoldDB" id="A0A9E3HB42"/>
<evidence type="ECO:0000313" key="3">
    <source>
        <dbReference type="Proteomes" id="UP000813215"/>
    </source>
</evidence>